<name>A0A8X6WUY1_9ARAC</name>
<keyword evidence="3" id="KW-1185">Reference proteome</keyword>
<proteinExistence type="predicted"/>
<dbReference type="Pfam" id="PF00650">
    <property type="entry name" value="CRAL_TRIO"/>
    <property type="match status" value="1"/>
</dbReference>
<dbReference type="PRINTS" id="PR00180">
    <property type="entry name" value="CRETINALDHBP"/>
</dbReference>
<protein>
    <submittedName>
        <fullName evidence="2">Clavesin-2</fullName>
    </submittedName>
</protein>
<dbReference type="Gene3D" id="1.10.8.20">
    <property type="entry name" value="N-terminal domain of phosphatidylinositol transfer protein sec14p"/>
    <property type="match status" value="1"/>
</dbReference>
<dbReference type="EMBL" id="BMAV01002769">
    <property type="protein sequence ID" value="GFY41932.1"/>
    <property type="molecule type" value="Genomic_DNA"/>
</dbReference>
<gene>
    <name evidence="2" type="primary">clvs2_0</name>
    <name evidence="2" type="ORF">TNIN_91321</name>
</gene>
<dbReference type="InterPro" id="IPR036273">
    <property type="entry name" value="CRAL/TRIO_N_dom_sf"/>
</dbReference>
<dbReference type="InterPro" id="IPR036865">
    <property type="entry name" value="CRAL-TRIO_dom_sf"/>
</dbReference>
<dbReference type="InterPro" id="IPR001251">
    <property type="entry name" value="CRAL-TRIO_dom"/>
</dbReference>
<dbReference type="OrthoDB" id="6432908at2759"/>
<dbReference type="PANTHER" id="PTHR10174">
    <property type="entry name" value="ALPHA-TOCOPHEROL TRANSFER PROTEIN-RELATED"/>
    <property type="match status" value="1"/>
</dbReference>
<dbReference type="GO" id="GO:1902936">
    <property type="term" value="F:phosphatidylinositol bisphosphate binding"/>
    <property type="evidence" value="ECO:0007669"/>
    <property type="project" value="TreeGrafter"/>
</dbReference>
<organism evidence="2 3">
    <name type="scientific">Trichonephila inaurata madagascariensis</name>
    <dbReference type="NCBI Taxonomy" id="2747483"/>
    <lineage>
        <taxon>Eukaryota</taxon>
        <taxon>Metazoa</taxon>
        <taxon>Ecdysozoa</taxon>
        <taxon>Arthropoda</taxon>
        <taxon>Chelicerata</taxon>
        <taxon>Arachnida</taxon>
        <taxon>Araneae</taxon>
        <taxon>Araneomorphae</taxon>
        <taxon>Entelegynae</taxon>
        <taxon>Araneoidea</taxon>
        <taxon>Nephilidae</taxon>
        <taxon>Trichonephila</taxon>
        <taxon>Trichonephila inaurata</taxon>
    </lineage>
</organism>
<dbReference type="AlphaFoldDB" id="A0A8X6WUY1"/>
<evidence type="ECO:0000313" key="2">
    <source>
        <dbReference type="EMBL" id="GFY41932.1"/>
    </source>
</evidence>
<evidence type="ECO:0000259" key="1">
    <source>
        <dbReference type="SMART" id="SM01100"/>
    </source>
</evidence>
<dbReference type="SUPFAM" id="SSF46938">
    <property type="entry name" value="CRAL/TRIO N-terminal domain"/>
    <property type="match status" value="1"/>
</dbReference>
<dbReference type="SMART" id="SM01100">
    <property type="entry name" value="CRAL_TRIO_N"/>
    <property type="match status" value="1"/>
</dbReference>
<dbReference type="InterPro" id="IPR011074">
    <property type="entry name" value="CRAL/TRIO_N_dom"/>
</dbReference>
<evidence type="ECO:0000313" key="3">
    <source>
        <dbReference type="Proteomes" id="UP000886998"/>
    </source>
</evidence>
<dbReference type="PANTHER" id="PTHR10174:SF130">
    <property type="entry name" value="ALPHA-TOCOPHEROL TRANSFER PROTEIN-LIKE"/>
    <property type="match status" value="1"/>
</dbReference>
<comment type="caution">
    <text evidence="2">The sequence shown here is derived from an EMBL/GenBank/DDBJ whole genome shotgun (WGS) entry which is preliminary data.</text>
</comment>
<dbReference type="Proteomes" id="UP000886998">
    <property type="component" value="Unassembled WGS sequence"/>
</dbReference>
<dbReference type="SUPFAM" id="SSF52087">
    <property type="entry name" value="CRAL/TRIO domain"/>
    <property type="match status" value="1"/>
</dbReference>
<accession>A0A8X6WUY1</accession>
<feature type="domain" description="CRAL/TRIO N-terminal" evidence="1">
    <location>
        <begin position="19"/>
        <end position="44"/>
    </location>
</feature>
<dbReference type="CDD" id="cd00170">
    <property type="entry name" value="SEC14"/>
    <property type="match status" value="1"/>
</dbReference>
<sequence>MLFYKLIFSELEDIEPCLDECFLLKFLRAESFDSVKAFERIKRYYGMQEDVIKIFRGNSISIPAVRSSEYFWAFPYRNVDNSVLVVSRMGVPDFSKISFDDKCYLDLLFIDHILKNPLTQMCGVSFVIDWSGFKLSSFLAFRPVTIFKLFNHTLNSIPLRIKEIHIDLREKISFHPNDDWKSLHGFISPQILSEEYAET</sequence>
<dbReference type="GO" id="GO:0016020">
    <property type="term" value="C:membrane"/>
    <property type="evidence" value="ECO:0007669"/>
    <property type="project" value="TreeGrafter"/>
</dbReference>
<reference evidence="2" key="1">
    <citation type="submission" date="2020-08" db="EMBL/GenBank/DDBJ databases">
        <title>Multicomponent nature underlies the extraordinary mechanical properties of spider dragline silk.</title>
        <authorList>
            <person name="Kono N."/>
            <person name="Nakamura H."/>
            <person name="Mori M."/>
            <person name="Yoshida Y."/>
            <person name="Ohtoshi R."/>
            <person name="Malay A.D."/>
            <person name="Moran D.A.P."/>
            <person name="Tomita M."/>
            <person name="Numata K."/>
            <person name="Arakawa K."/>
        </authorList>
    </citation>
    <scope>NUCLEOTIDE SEQUENCE</scope>
</reference>
<dbReference type="Gene3D" id="3.40.525.10">
    <property type="entry name" value="CRAL-TRIO lipid binding domain"/>
    <property type="match status" value="1"/>
</dbReference>